<dbReference type="EMBL" id="JAXUIC010000011">
    <property type="protein sequence ID" value="KAK4564816.1"/>
    <property type="molecule type" value="Genomic_DNA"/>
</dbReference>
<dbReference type="GO" id="GO:0034220">
    <property type="term" value="P:monoatomic ion transmembrane transport"/>
    <property type="evidence" value="ECO:0007669"/>
    <property type="project" value="UniProtKB-KW"/>
</dbReference>
<keyword evidence="1" id="KW-1071">Ligand-gated ion channel</keyword>
<protein>
    <recommendedName>
        <fullName evidence="5">Cyclic nucleotide-binding domain-containing protein</fullName>
    </recommendedName>
</protein>
<accession>A0AAN7ICA9</accession>
<evidence type="ECO:0000256" key="1">
    <source>
        <dbReference type="ARBA" id="ARBA00023286"/>
    </source>
</evidence>
<dbReference type="PANTHER" id="PTHR45651">
    <property type="entry name" value="CYCLIC NUCLEOTIDE-GATED ION CHANNEL 15-RELATED-RELATED"/>
    <property type="match status" value="1"/>
</dbReference>
<keyword evidence="4" id="KW-1133">Transmembrane helix</keyword>
<name>A0AAN7ICA9_QUERU</name>
<keyword evidence="4" id="KW-0812">Transmembrane</keyword>
<feature type="transmembrane region" description="Helical" evidence="4">
    <location>
        <begin position="247"/>
        <end position="264"/>
    </location>
</feature>
<dbReference type="PANTHER" id="PTHR45651:SF68">
    <property type="entry name" value="ION TRANSPORT DOMAIN-CONTAINING PROTEIN"/>
    <property type="match status" value="1"/>
</dbReference>
<keyword evidence="2" id="KW-0407">Ion channel</keyword>
<organism evidence="6 7">
    <name type="scientific">Quercus rubra</name>
    <name type="common">Northern red oak</name>
    <name type="synonym">Quercus borealis</name>
    <dbReference type="NCBI Taxonomy" id="3512"/>
    <lineage>
        <taxon>Eukaryota</taxon>
        <taxon>Viridiplantae</taxon>
        <taxon>Streptophyta</taxon>
        <taxon>Embryophyta</taxon>
        <taxon>Tracheophyta</taxon>
        <taxon>Spermatophyta</taxon>
        <taxon>Magnoliopsida</taxon>
        <taxon>eudicotyledons</taxon>
        <taxon>Gunneridae</taxon>
        <taxon>Pentapetalae</taxon>
        <taxon>rosids</taxon>
        <taxon>fabids</taxon>
        <taxon>Fagales</taxon>
        <taxon>Fagaceae</taxon>
        <taxon>Quercus</taxon>
    </lineage>
</organism>
<dbReference type="CDD" id="cd00038">
    <property type="entry name" value="CAP_ED"/>
    <property type="match status" value="1"/>
</dbReference>
<feature type="region of interest" description="Disordered" evidence="3">
    <location>
        <begin position="136"/>
        <end position="155"/>
    </location>
</feature>
<dbReference type="SUPFAM" id="SSF81324">
    <property type="entry name" value="Voltage-gated potassium channels"/>
    <property type="match status" value="1"/>
</dbReference>
<evidence type="ECO:0000313" key="6">
    <source>
        <dbReference type="EMBL" id="KAK4564816.1"/>
    </source>
</evidence>
<evidence type="ECO:0000259" key="5">
    <source>
        <dbReference type="PROSITE" id="PS50042"/>
    </source>
</evidence>
<proteinExistence type="predicted"/>
<keyword evidence="4" id="KW-0472">Membrane</keyword>
<dbReference type="AlphaFoldDB" id="A0AAN7ICA9"/>
<keyword evidence="1" id="KW-0406">Ion transport</keyword>
<dbReference type="PROSITE" id="PS50042">
    <property type="entry name" value="CNMP_BINDING_3"/>
    <property type="match status" value="1"/>
</dbReference>
<dbReference type="SUPFAM" id="SSF51206">
    <property type="entry name" value="cAMP-binding domain-like"/>
    <property type="match status" value="1"/>
</dbReference>
<evidence type="ECO:0000256" key="3">
    <source>
        <dbReference type="SAM" id="MobiDB-lite"/>
    </source>
</evidence>
<evidence type="ECO:0000313" key="7">
    <source>
        <dbReference type="Proteomes" id="UP001324115"/>
    </source>
</evidence>
<feature type="transmembrane region" description="Helical" evidence="4">
    <location>
        <begin position="172"/>
        <end position="192"/>
    </location>
</feature>
<feature type="transmembrane region" description="Helical" evidence="4">
    <location>
        <begin position="204"/>
        <end position="223"/>
    </location>
</feature>
<comment type="caution">
    <text evidence="6">The sequence shown here is derived from an EMBL/GenBank/DDBJ whole genome shotgun (WGS) entry which is preliminary data.</text>
</comment>
<feature type="transmembrane region" description="Helical" evidence="4">
    <location>
        <begin position="61"/>
        <end position="84"/>
    </location>
</feature>
<sequence>MNSRSHQSGNGTRINDIEEQAPKVGKVASVKTSSDSRGNSLPWDWNRIIKWVISLPWDWNLIVILVRMIALSLEPLFLYGLMINEYKKCVQIDRKLGITAIVSRSFLDISYLVLRFHTGFLGNLFRKYTGKGAASKPTETMAPTGPIGSSHSTPVKDKWQTDLRKYILHRHFLFDILVFLPIPQVVMLCILLDVRAMKSLKTLQILNIFIFFQYWPRVFQIYLPRKDLGSNHEILGERLWVLGPLDFFLYIIAGHVLGAFWYCFSIQRTVSCWYMACKYHAGCVRNSFYYCDHNFGYHSVIDDFCPKNMPNVELFDFGVYLDAHQSYILESRNIPQKIFYCFCWGMRNLSSLGSNLRISNDVWENCFVLCITIFGLLLFLYYMGNFQIYLQRRITSKSIAEAAKRKEESINSWIQNKKLKAETSSEIIKIMQKKFHEKEDIYVEILISELPSQLQRDVKNQICFNPLKNLMIKKENDLASPKHEKLLRDICNSLKPVYYNEQCYIVREGEPMDAVFLITDGSAWAFPSSSNGEGTGTASRHAERLEAGGFFGEELFELVSEPYSANMFNLPRVPIYSKSLKTHTKVEAFVLMANDFALVVEEQLLNPAEPDDIVECPKCWCFKKTPEFSST</sequence>
<dbReference type="InterPro" id="IPR018490">
    <property type="entry name" value="cNMP-bd_dom_sf"/>
</dbReference>
<dbReference type="Gene3D" id="2.60.120.10">
    <property type="entry name" value="Jelly Rolls"/>
    <property type="match status" value="1"/>
</dbReference>
<keyword evidence="1" id="KW-0813">Transport</keyword>
<dbReference type="InterPro" id="IPR000595">
    <property type="entry name" value="cNMP-bd_dom"/>
</dbReference>
<feature type="transmembrane region" description="Helical" evidence="4">
    <location>
        <begin position="96"/>
        <end position="114"/>
    </location>
</feature>
<evidence type="ECO:0000256" key="4">
    <source>
        <dbReference type="SAM" id="Phobius"/>
    </source>
</evidence>
<evidence type="ECO:0000256" key="2">
    <source>
        <dbReference type="ARBA" id="ARBA00023303"/>
    </source>
</evidence>
<dbReference type="InterPro" id="IPR014710">
    <property type="entry name" value="RmlC-like_jellyroll"/>
</dbReference>
<reference evidence="6 7" key="1">
    <citation type="journal article" date="2023" name="G3 (Bethesda)">
        <title>A haplotype-resolved chromosome-scale genome for Quercus rubra L. provides insights into the genetics of adaptive traits for red oak species.</title>
        <authorList>
            <person name="Kapoor B."/>
            <person name="Jenkins J."/>
            <person name="Schmutz J."/>
            <person name="Zhebentyayeva T."/>
            <person name="Kuelheim C."/>
            <person name="Coggeshall M."/>
            <person name="Heim C."/>
            <person name="Lasky J.R."/>
            <person name="Leites L."/>
            <person name="Islam-Faridi N."/>
            <person name="Romero-Severson J."/>
            <person name="DeLeo V.L."/>
            <person name="Lucas S.M."/>
            <person name="Lazic D."/>
            <person name="Gailing O."/>
            <person name="Carlson J."/>
            <person name="Staton M."/>
        </authorList>
    </citation>
    <scope>NUCLEOTIDE SEQUENCE [LARGE SCALE GENOMIC DNA]</scope>
    <source>
        <strain evidence="6">Pseudo-F2</strain>
    </source>
</reference>
<feature type="transmembrane region" description="Helical" evidence="4">
    <location>
        <begin position="366"/>
        <end position="384"/>
    </location>
</feature>
<feature type="domain" description="Cyclic nucleotide-binding" evidence="5">
    <location>
        <begin position="478"/>
        <end position="567"/>
    </location>
</feature>
<gene>
    <name evidence="6" type="ORF">RGQ29_006757</name>
</gene>
<keyword evidence="7" id="KW-1185">Reference proteome</keyword>
<dbReference type="GO" id="GO:0016020">
    <property type="term" value="C:membrane"/>
    <property type="evidence" value="ECO:0007669"/>
    <property type="project" value="UniProtKB-SubCell"/>
</dbReference>
<dbReference type="Proteomes" id="UP001324115">
    <property type="component" value="Unassembled WGS sequence"/>
</dbReference>